<evidence type="ECO:0000313" key="8">
    <source>
        <dbReference type="EMBL" id="MFC0267315.1"/>
    </source>
</evidence>
<reference evidence="8 9" key="1">
    <citation type="submission" date="2024-09" db="EMBL/GenBank/DDBJ databases">
        <authorList>
            <person name="Sun Q."/>
            <person name="Mori K."/>
        </authorList>
    </citation>
    <scope>NUCLEOTIDE SEQUENCE [LARGE SCALE GENOMIC DNA]</scope>
    <source>
        <strain evidence="8 9">CCM 7415</strain>
    </source>
</reference>
<dbReference type="EMBL" id="JBHLVX010000017">
    <property type="protein sequence ID" value="MFC0267315.1"/>
    <property type="molecule type" value="Genomic_DNA"/>
</dbReference>
<name>A0ABV6G0Z4_9GAMM</name>
<dbReference type="PANTHER" id="PTHR42792:SF1">
    <property type="entry name" value="FLAGELLAR HOOK-ASSOCIATED PROTEIN 3"/>
    <property type="match status" value="1"/>
</dbReference>
<feature type="domain" description="Flagellin N-terminal" evidence="6">
    <location>
        <begin position="5"/>
        <end position="142"/>
    </location>
</feature>
<evidence type="ECO:0000256" key="5">
    <source>
        <dbReference type="ARBA" id="ARBA00023143"/>
    </source>
</evidence>
<dbReference type="NCBIfam" id="TIGR02550">
    <property type="entry name" value="flagell_flgL"/>
    <property type="match status" value="1"/>
</dbReference>
<proteinExistence type="inferred from homology"/>
<keyword evidence="8" id="KW-0969">Cilium</keyword>
<dbReference type="Pfam" id="PF00700">
    <property type="entry name" value="Flagellin_C"/>
    <property type="match status" value="1"/>
</dbReference>
<sequence length="310" mass="33164">MSMRISTSMMFERSLNSMQSRQGDLARTGEQIASGNRIVSPSDDPRAASQALIVKQDQAIQSQFESSRTSATSALQAQENALQGVTDLLNQAKGKIVQASNGTLSDNDRMSVASDLEGIYNGILGLANGTDSNGNYIFSGSQGDTQPFVETDSEGTPGVGNYQGDNRALNMQVDASRSMNVNSSGAQVFGEGDSSILNNLANAIETLRTPSDQITSEERQQALGAANSQIDSGSERVLNARTDLGTKLNELDVLGGLGTTRTINNSERISDLEDLDYAEAISRYTLNQIGLEASQKVFTRTQQNSLFDLL</sequence>
<dbReference type="Pfam" id="PF00669">
    <property type="entry name" value="Flagellin_N"/>
    <property type="match status" value="1"/>
</dbReference>
<organism evidence="8 9">
    <name type="scientific">Kushneria aurantia</name>
    <dbReference type="NCBI Taxonomy" id="504092"/>
    <lineage>
        <taxon>Bacteria</taxon>
        <taxon>Pseudomonadati</taxon>
        <taxon>Pseudomonadota</taxon>
        <taxon>Gammaproteobacteria</taxon>
        <taxon>Oceanospirillales</taxon>
        <taxon>Halomonadaceae</taxon>
        <taxon>Kushneria</taxon>
    </lineage>
</organism>
<dbReference type="InterPro" id="IPR046358">
    <property type="entry name" value="Flagellin_C"/>
</dbReference>
<protein>
    <submittedName>
        <fullName evidence="8">Flagellar hook-associated protein FlgL</fullName>
    </submittedName>
</protein>
<keyword evidence="4" id="KW-0964">Secreted</keyword>
<evidence type="ECO:0000259" key="6">
    <source>
        <dbReference type="Pfam" id="PF00669"/>
    </source>
</evidence>
<evidence type="ECO:0000256" key="1">
    <source>
        <dbReference type="ARBA" id="ARBA00004365"/>
    </source>
</evidence>
<keyword evidence="8" id="KW-0966">Cell projection</keyword>
<feature type="domain" description="Flagellin C-terminal" evidence="7">
    <location>
        <begin position="230"/>
        <end position="310"/>
    </location>
</feature>
<dbReference type="RefSeq" id="WP_019952171.1">
    <property type="nucleotide sequence ID" value="NZ_JBHLVX010000017.1"/>
</dbReference>
<keyword evidence="9" id="KW-1185">Reference proteome</keyword>
<dbReference type="SUPFAM" id="SSF64518">
    <property type="entry name" value="Phase 1 flagellin"/>
    <property type="match status" value="1"/>
</dbReference>
<comment type="caution">
    <text evidence="8">The sequence shown here is derived from an EMBL/GenBank/DDBJ whole genome shotgun (WGS) entry which is preliminary data.</text>
</comment>
<dbReference type="PANTHER" id="PTHR42792">
    <property type="entry name" value="FLAGELLIN"/>
    <property type="match status" value="1"/>
</dbReference>
<comment type="subcellular location">
    <subcellularLocation>
        <location evidence="1">Bacterial flagellum</location>
    </subcellularLocation>
    <subcellularLocation>
        <location evidence="2">Secreted</location>
    </subcellularLocation>
</comment>
<dbReference type="InterPro" id="IPR001492">
    <property type="entry name" value="Flagellin"/>
</dbReference>
<comment type="similarity">
    <text evidence="3">Belongs to the bacterial flagellin family.</text>
</comment>
<evidence type="ECO:0000259" key="7">
    <source>
        <dbReference type="Pfam" id="PF00700"/>
    </source>
</evidence>
<evidence type="ECO:0000313" key="9">
    <source>
        <dbReference type="Proteomes" id="UP001589814"/>
    </source>
</evidence>
<evidence type="ECO:0000256" key="2">
    <source>
        <dbReference type="ARBA" id="ARBA00004613"/>
    </source>
</evidence>
<dbReference type="InterPro" id="IPR013384">
    <property type="entry name" value="Flagell_FlgL"/>
</dbReference>
<dbReference type="Proteomes" id="UP001589814">
    <property type="component" value="Unassembled WGS sequence"/>
</dbReference>
<keyword evidence="5" id="KW-0975">Bacterial flagellum</keyword>
<keyword evidence="8" id="KW-0282">Flagellum</keyword>
<dbReference type="InterPro" id="IPR001029">
    <property type="entry name" value="Flagellin_N"/>
</dbReference>
<evidence type="ECO:0000256" key="3">
    <source>
        <dbReference type="ARBA" id="ARBA00005709"/>
    </source>
</evidence>
<evidence type="ECO:0000256" key="4">
    <source>
        <dbReference type="ARBA" id="ARBA00022525"/>
    </source>
</evidence>
<accession>A0ABV6G0Z4</accession>
<gene>
    <name evidence="8" type="primary">flgL</name>
    <name evidence="8" type="ORF">ACFFHW_04775</name>
</gene>
<dbReference type="Gene3D" id="1.20.1330.10">
    <property type="entry name" value="f41 fragment of flagellin, N-terminal domain"/>
    <property type="match status" value="1"/>
</dbReference>